<gene>
    <name evidence="1" type="ORF">BJ508DRAFT_410571</name>
</gene>
<evidence type="ECO:0000313" key="2">
    <source>
        <dbReference type="Proteomes" id="UP000275078"/>
    </source>
</evidence>
<protein>
    <submittedName>
        <fullName evidence="1">Uncharacterized protein</fullName>
    </submittedName>
</protein>
<proteinExistence type="predicted"/>
<dbReference type="Proteomes" id="UP000275078">
    <property type="component" value="Unassembled WGS sequence"/>
</dbReference>
<organism evidence="1 2">
    <name type="scientific">Ascobolus immersus RN42</name>
    <dbReference type="NCBI Taxonomy" id="1160509"/>
    <lineage>
        <taxon>Eukaryota</taxon>
        <taxon>Fungi</taxon>
        <taxon>Dikarya</taxon>
        <taxon>Ascomycota</taxon>
        <taxon>Pezizomycotina</taxon>
        <taxon>Pezizomycetes</taxon>
        <taxon>Pezizales</taxon>
        <taxon>Ascobolaceae</taxon>
        <taxon>Ascobolus</taxon>
    </lineage>
</organism>
<evidence type="ECO:0000313" key="1">
    <source>
        <dbReference type="EMBL" id="RPA86978.1"/>
    </source>
</evidence>
<dbReference type="AlphaFoldDB" id="A0A3N4IQG3"/>
<dbReference type="EMBL" id="ML119647">
    <property type="protein sequence ID" value="RPA86978.1"/>
    <property type="molecule type" value="Genomic_DNA"/>
</dbReference>
<keyword evidence="2" id="KW-1185">Reference proteome</keyword>
<reference evidence="1 2" key="1">
    <citation type="journal article" date="2018" name="Nat. Ecol. Evol.">
        <title>Pezizomycetes genomes reveal the molecular basis of ectomycorrhizal truffle lifestyle.</title>
        <authorList>
            <person name="Murat C."/>
            <person name="Payen T."/>
            <person name="Noel B."/>
            <person name="Kuo A."/>
            <person name="Morin E."/>
            <person name="Chen J."/>
            <person name="Kohler A."/>
            <person name="Krizsan K."/>
            <person name="Balestrini R."/>
            <person name="Da Silva C."/>
            <person name="Montanini B."/>
            <person name="Hainaut M."/>
            <person name="Levati E."/>
            <person name="Barry K.W."/>
            <person name="Belfiori B."/>
            <person name="Cichocki N."/>
            <person name="Clum A."/>
            <person name="Dockter R.B."/>
            <person name="Fauchery L."/>
            <person name="Guy J."/>
            <person name="Iotti M."/>
            <person name="Le Tacon F."/>
            <person name="Lindquist E.A."/>
            <person name="Lipzen A."/>
            <person name="Malagnac F."/>
            <person name="Mello A."/>
            <person name="Molinier V."/>
            <person name="Miyauchi S."/>
            <person name="Poulain J."/>
            <person name="Riccioni C."/>
            <person name="Rubini A."/>
            <person name="Sitrit Y."/>
            <person name="Splivallo R."/>
            <person name="Traeger S."/>
            <person name="Wang M."/>
            <person name="Zifcakova L."/>
            <person name="Wipf D."/>
            <person name="Zambonelli A."/>
            <person name="Paolocci F."/>
            <person name="Nowrousian M."/>
            <person name="Ottonello S."/>
            <person name="Baldrian P."/>
            <person name="Spatafora J.W."/>
            <person name="Henrissat B."/>
            <person name="Nagy L.G."/>
            <person name="Aury J.M."/>
            <person name="Wincker P."/>
            <person name="Grigoriev I.V."/>
            <person name="Bonfante P."/>
            <person name="Martin F.M."/>
        </authorList>
    </citation>
    <scope>NUCLEOTIDE SEQUENCE [LARGE SCALE GENOMIC DNA]</scope>
    <source>
        <strain evidence="1 2">RN42</strain>
    </source>
</reference>
<name>A0A3N4IQG3_ASCIM</name>
<accession>A0A3N4IQG3</accession>
<sequence>MNHEQSDNKVTRRRPLPYEIEAPVYPLWESDCTHVSEPLQRALYNYCTNFFTIMDGFNDSIKPWRFGLNSHLQFFNPDYPVPLRDITNKYLLFFLEEFLPYLAEHSREIPHEDWIDLYQITRNIDGTIKERITAGLFREAQGRILEITIAAQINQLRALIMDPEANLDDFERSCISFNSRMSYLCEMRSERLELLLLQYLEEDGVNLDVAKGIEQATIDYEQLCLRLRASFCTDKGSGEELLRIWPRTPHPNTRTKPFTSEDCCCTDCMDRFKKEWDMEK</sequence>